<reference evidence="3" key="1">
    <citation type="journal article" date="2018" name="Nat. Microbiol.">
        <title>Leveraging single-cell genomics to expand the fungal tree of life.</title>
        <authorList>
            <person name="Ahrendt S.R."/>
            <person name="Quandt C.A."/>
            <person name="Ciobanu D."/>
            <person name="Clum A."/>
            <person name="Salamov A."/>
            <person name="Andreopoulos B."/>
            <person name="Cheng J.F."/>
            <person name="Woyke T."/>
            <person name="Pelin A."/>
            <person name="Henrissat B."/>
            <person name="Reynolds N.K."/>
            <person name="Benny G.L."/>
            <person name="Smith M.E."/>
            <person name="James T.Y."/>
            <person name="Grigoriev I.V."/>
        </authorList>
    </citation>
    <scope>NUCLEOTIDE SEQUENCE [LARGE SCALE GENOMIC DNA]</scope>
</reference>
<feature type="region of interest" description="Disordered" evidence="1">
    <location>
        <begin position="1"/>
        <end position="92"/>
    </location>
</feature>
<gene>
    <name evidence="2" type="ORF">BDK51DRAFT_26055</name>
</gene>
<evidence type="ECO:0000256" key="1">
    <source>
        <dbReference type="SAM" id="MobiDB-lite"/>
    </source>
</evidence>
<accession>A0A4P9WAD0</accession>
<feature type="non-terminal residue" evidence="2">
    <location>
        <position position="376"/>
    </location>
</feature>
<dbReference type="AlphaFoldDB" id="A0A4P9WAD0"/>
<protein>
    <submittedName>
        <fullName evidence="2">Uncharacterized protein</fullName>
    </submittedName>
</protein>
<feature type="compositionally biased region" description="Polar residues" evidence="1">
    <location>
        <begin position="220"/>
        <end position="231"/>
    </location>
</feature>
<evidence type="ECO:0000313" key="2">
    <source>
        <dbReference type="EMBL" id="RKO89549.1"/>
    </source>
</evidence>
<dbReference type="EMBL" id="KZ996025">
    <property type="protein sequence ID" value="RKO89549.1"/>
    <property type="molecule type" value="Genomic_DNA"/>
</dbReference>
<name>A0A4P9WAD0_9FUNG</name>
<feature type="region of interest" description="Disordered" evidence="1">
    <location>
        <begin position="212"/>
        <end position="248"/>
    </location>
</feature>
<dbReference type="Proteomes" id="UP000269721">
    <property type="component" value="Unassembled WGS sequence"/>
</dbReference>
<evidence type="ECO:0000313" key="3">
    <source>
        <dbReference type="Proteomes" id="UP000269721"/>
    </source>
</evidence>
<feature type="compositionally biased region" description="Polar residues" evidence="1">
    <location>
        <begin position="37"/>
        <end position="56"/>
    </location>
</feature>
<sequence length="376" mass="40015">MSGYPTDSPRQSATGRPPPTPISAGPSYSRPPIDPNRSCSLSRQPSTHPNPDSTQPYHRGRVWPFARDNAPPVDIGNTQDSRHSMLSDSDQGETADAVLRRVFSLTSDDVEAEIQGVLAMPVWDVRVAGPEARTTSSTRVSSDGGSGTSTPVIASVESLDYEEQQDVISATGSALRLIPSPHAFRSPPKSVKPAAAAEPAGKRISVTVVINGPGGDGSSKPLSTAPTSGNLDPNEMEKGGRRRRRSVSVSGIARATLAQLLAKPPPAETDDARDWKTFVMLSINSIGIIYGDIGEMPTVHFGNSFFHFSHNFADNPAPSTSVGSSEMSANVPPSPSLSAFMMQRTYFTHETTKIVQMMKDVIPCRRCSQSVGSDGS</sequence>
<organism evidence="2 3">
    <name type="scientific">Blyttiomyces helicus</name>
    <dbReference type="NCBI Taxonomy" id="388810"/>
    <lineage>
        <taxon>Eukaryota</taxon>
        <taxon>Fungi</taxon>
        <taxon>Fungi incertae sedis</taxon>
        <taxon>Chytridiomycota</taxon>
        <taxon>Chytridiomycota incertae sedis</taxon>
        <taxon>Chytridiomycetes</taxon>
        <taxon>Chytridiomycetes incertae sedis</taxon>
        <taxon>Blyttiomyces</taxon>
    </lineage>
</organism>
<keyword evidence="3" id="KW-1185">Reference proteome</keyword>
<proteinExistence type="predicted"/>